<dbReference type="InterPro" id="IPR032675">
    <property type="entry name" value="LRR_dom_sf"/>
</dbReference>
<dbReference type="SUPFAM" id="SSF52047">
    <property type="entry name" value="RNI-like"/>
    <property type="match status" value="1"/>
</dbReference>
<sequence length="608" mass="69483">MSNKIPAEIFHRIIWDFLLSPETNQGPLLGYYHLQQDRQVCVYSLVDFKNTRLVCRLWNKWLLNDFDCWRHLCIRGSKSLLIAIDTISRFPEHPFQIRIRVEADPDADSEFGDGIDFPFLDPMDDESDEDPGLIGFGSEDSLSNVDEEEPSGEGDGGITDNAHGVAWRDLPLDEGASDLDDDFIDGDDEDAEKEYDFFPPPPKSEVDLFWVQEAIDLVTPLIPHCHGLFLHLPTSMIHIALVKWENGAPNLRRCAFEAIDYDGRTSKDLRRYMFSADRRKLKPPPPPLRPFLSKSLDLESVLIMNYYVPTRSHRDLGFDITRLREFAMVYDRHDAPIIGPMKDDVMRSLIRPASENRCHTLILDLAIVDFGVPAYYLHLNPTLENLTLSHAQFRISYPVPTHSPPTNCHIKRFTLAEGPLIVGRHRGIPKEAHALQHLFEEMPELESLSLIQVNIICPIWIQVTDPDADVGPYEPPSIPLPQLTTLFLEDSAVSSKSVIALLKRTPNLENLTLTSKNSINIKPIIQALRTISRGSPTVPCPQLRWLRILHSTSDLERDSMPYYKMVAEVEILETKRDAWLAKGRCVPFWVERISLEEFRKKYYGCSVI</sequence>
<dbReference type="AlphaFoldDB" id="A0A166CKG6"/>
<evidence type="ECO:0000256" key="1">
    <source>
        <dbReference type="SAM" id="MobiDB-lite"/>
    </source>
</evidence>
<gene>
    <name evidence="2" type="ORF">SISSUDRAFT_836069</name>
</gene>
<protein>
    <recommendedName>
        <fullName evidence="4">F-box domain-containing protein</fullName>
    </recommendedName>
</protein>
<name>A0A166CKG6_9AGAM</name>
<reference evidence="2 3" key="1">
    <citation type="journal article" date="2016" name="Mol. Biol. Evol.">
        <title>Comparative Genomics of Early-Diverging Mushroom-Forming Fungi Provides Insights into the Origins of Lignocellulose Decay Capabilities.</title>
        <authorList>
            <person name="Nagy L.G."/>
            <person name="Riley R."/>
            <person name="Tritt A."/>
            <person name="Adam C."/>
            <person name="Daum C."/>
            <person name="Floudas D."/>
            <person name="Sun H."/>
            <person name="Yadav J.S."/>
            <person name="Pangilinan J."/>
            <person name="Larsson K.H."/>
            <person name="Matsuura K."/>
            <person name="Barry K."/>
            <person name="Labutti K."/>
            <person name="Kuo R."/>
            <person name="Ohm R.A."/>
            <person name="Bhattacharya S.S."/>
            <person name="Shirouzu T."/>
            <person name="Yoshinaga Y."/>
            <person name="Martin F.M."/>
            <person name="Grigoriev I.V."/>
            <person name="Hibbett D.S."/>
        </authorList>
    </citation>
    <scope>NUCLEOTIDE SEQUENCE [LARGE SCALE GENOMIC DNA]</scope>
    <source>
        <strain evidence="2 3">HHB10207 ss-3</strain>
    </source>
</reference>
<dbReference type="EMBL" id="KV428081">
    <property type="protein sequence ID" value="KZT37559.1"/>
    <property type="molecule type" value="Genomic_DNA"/>
</dbReference>
<feature type="region of interest" description="Disordered" evidence="1">
    <location>
        <begin position="128"/>
        <end position="160"/>
    </location>
</feature>
<evidence type="ECO:0000313" key="2">
    <source>
        <dbReference type="EMBL" id="KZT37559.1"/>
    </source>
</evidence>
<evidence type="ECO:0000313" key="3">
    <source>
        <dbReference type="Proteomes" id="UP000076798"/>
    </source>
</evidence>
<dbReference type="Gene3D" id="3.80.10.10">
    <property type="entry name" value="Ribonuclease Inhibitor"/>
    <property type="match status" value="1"/>
</dbReference>
<proteinExistence type="predicted"/>
<accession>A0A166CKG6</accession>
<dbReference type="Proteomes" id="UP000076798">
    <property type="component" value="Unassembled WGS sequence"/>
</dbReference>
<organism evidence="2 3">
    <name type="scientific">Sistotremastrum suecicum HHB10207 ss-3</name>
    <dbReference type="NCBI Taxonomy" id="1314776"/>
    <lineage>
        <taxon>Eukaryota</taxon>
        <taxon>Fungi</taxon>
        <taxon>Dikarya</taxon>
        <taxon>Basidiomycota</taxon>
        <taxon>Agaricomycotina</taxon>
        <taxon>Agaricomycetes</taxon>
        <taxon>Sistotremastrales</taxon>
        <taxon>Sistotremastraceae</taxon>
        <taxon>Sistotremastrum</taxon>
    </lineage>
</organism>
<keyword evidence="3" id="KW-1185">Reference proteome</keyword>
<evidence type="ECO:0008006" key="4">
    <source>
        <dbReference type="Google" id="ProtNLM"/>
    </source>
</evidence>